<keyword evidence="3 7" id="KW-0547">Nucleotide-binding</keyword>
<dbReference type="InterPro" id="IPR000924">
    <property type="entry name" value="Glu/Gln-tRNA-synth"/>
</dbReference>
<gene>
    <name evidence="9" type="ORF">CLW00_101323</name>
</gene>
<dbReference type="PRINTS" id="PR00987">
    <property type="entry name" value="TRNASYNTHGLU"/>
</dbReference>
<evidence type="ECO:0000256" key="7">
    <source>
        <dbReference type="RuleBase" id="RU363037"/>
    </source>
</evidence>
<keyword evidence="4" id="KW-0862">Zinc</keyword>
<keyword evidence="1 7" id="KW-0436">Ligase</keyword>
<evidence type="ECO:0000313" key="9">
    <source>
        <dbReference type="EMBL" id="PRY90659.1"/>
    </source>
</evidence>
<keyword evidence="7" id="KW-0648">Protein biosynthesis</keyword>
<dbReference type="GO" id="GO:0005524">
    <property type="term" value="F:ATP binding"/>
    <property type="evidence" value="ECO:0007669"/>
    <property type="project" value="UniProtKB-KW"/>
</dbReference>
<dbReference type="GO" id="GO:0004818">
    <property type="term" value="F:glutamate-tRNA ligase activity"/>
    <property type="evidence" value="ECO:0007669"/>
    <property type="project" value="TreeGrafter"/>
</dbReference>
<comment type="similarity">
    <text evidence="7">Belongs to the class-I aminoacyl-tRNA synthetase family.</text>
</comment>
<dbReference type="Proteomes" id="UP000238157">
    <property type="component" value="Unassembled WGS sequence"/>
</dbReference>
<keyword evidence="6 7" id="KW-0030">Aminoacyl-tRNA synthetase</keyword>
<name>A0A2T0WVF9_9BACT</name>
<evidence type="ECO:0000256" key="1">
    <source>
        <dbReference type="ARBA" id="ARBA00022598"/>
    </source>
</evidence>
<evidence type="ECO:0000256" key="6">
    <source>
        <dbReference type="ARBA" id="ARBA00023146"/>
    </source>
</evidence>
<feature type="domain" description="Glutamyl/glutaminyl-tRNA synthetase class Ib catalytic" evidence="8">
    <location>
        <begin position="21"/>
        <end position="284"/>
    </location>
</feature>
<dbReference type="InterPro" id="IPR020058">
    <property type="entry name" value="Glu/Gln-tRNA-synth_Ib_cat-dom"/>
</dbReference>
<evidence type="ECO:0000256" key="2">
    <source>
        <dbReference type="ARBA" id="ARBA00022723"/>
    </source>
</evidence>
<dbReference type="GO" id="GO:0005829">
    <property type="term" value="C:cytosol"/>
    <property type="evidence" value="ECO:0007669"/>
    <property type="project" value="TreeGrafter"/>
</dbReference>
<reference evidence="9 10" key="1">
    <citation type="submission" date="2018-03" db="EMBL/GenBank/DDBJ databases">
        <title>Genomic Encyclopedia of Archaeal and Bacterial Type Strains, Phase II (KMG-II): from individual species to whole genera.</title>
        <authorList>
            <person name="Goeker M."/>
        </authorList>
    </citation>
    <scope>NUCLEOTIDE SEQUENCE [LARGE SCALE GENOMIC DNA]</scope>
    <source>
        <strain evidence="9 10">DSM 27929</strain>
    </source>
</reference>
<proteinExistence type="inferred from homology"/>
<sequence length="305" mass="34796">MPLSNNSFGFMKMTKSHSISRYAPTPSGYLHFGNIYSFILTYHIAKKENAKTLLRIDDLDKERTKNNFLHDIFNTLDFLEIPYDLGPKNFSDFKSNYSQLSRMSLYKEALENLKTKKLIFACDCSRKKILKSNPKGFYNGFCRNKKLDFNKSDAAWRVATPKDIEVNLNDYSGVTVSGKLPSLLSDFIVRKKDGFPSYQLASLVDDLHFGVDLIVRGKDLYGSSLAQVYLADIMGKNDFPKSTFYHHQIIKNENKEKLSKSAGSTSVFYLRNQGKKKSEVYQALAELLGLQGTFTQLQDFSILVK</sequence>
<dbReference type="InterPro" id="IPR049940">
    <property type="entry name" value="GluQ/Sye"/>
</dbReference>
<evidence type="ECO:0000259" key="8">
    <source>
        <dbReference type="Pfam" id="PF00749"/>
    </source>
</evidence>
<dbReference type="AlphaFoldDB" id="A0A2T0WVF9"/>
<keyword evidence="5 7" id="KW-0067">ATP-binding</keyword>
<keyword evidence="10" id="KW-1185">Reference proteome</keyword>
<keyword evidence="2" id="KW-0479">Metal-binding</keyword>
<dbReference type="SUPFAM" id="SSF52374">
    <property type="entry name" value="Nucleotidylyl transferase"/>
    <property type="match status" value="1"/>
</dbReference>
<dbReference type="PANTHER" id="PTHR43311">
    <property type="entry name" value="GLUTAMATE--TRNA LIGASE"/>
    <property type="match status" value="1"/>
</dbReference>
<evidence type="ECO:0000256" key="3">
    <source>
        <dbReference type="ARBA" id="ARBA00022741"/>
    </source>
</evidence>
<dbReference type="EMBL" id="PVTR01000001">
    <property type="protein sequence ID" value="PRY90659.1"/>
    <property type="molecule type" value="Genomic_DNA"/>
</dbReference>
<dbReference type="GO" id="GO:0006424">
    <property type="term" value="P:glutamyl-tRNA aminoacylation"/>
    <property type="evidence" value="ECO:0007669"/>
    <property type="project" value="TreeGrafter"/>
</dbReference>
<dbReference type="Pfam" id="PF00749">
    <property type="entry name" value="tRNA-synt_1c"/>
    <property type="match status" value="1"/>
</dbReference>
<comment type="caution">
    <text evidence="9">The sequence shown here is derived from an EMBL/GenBank/DDBJ whole genome shotgun (WGS) entry which is preliminary data.</text>
</comment>
<dbReference type="Gene3D" id="3.40.50.620">
    <property type="entry name" value="HUPs"/>
    <property type="match status" value="1"/>
</dbReference>
<organism evidence="9 10">
    <name type="scientific">Mongoliibacter ruber</name>
    <dbReference type="NCBI Taxonomy" id="1750599"/>
    <lineage>
        <taxon>Bacteria</taxon>
        <taxon>Pseudomonadati</taxon>
        <taxon>Bacteroidota</taxon>
        <taxon>Cytophagia</taxon>
        <taxon>Cytophagales</taxon>
        <taxon>Cyclobacteriaceae</taxon>
        <taxon>Mongoliibacter</taxon>
    </lineage>
</organism>
<evidence type="ECO:0000256" key="4">
    <source>
        <dbReference type="ARBA" id="ARBA00022833"/>
    </source>
</evidence>
<dbReference type="PANTHER" id="PTHR43311:SF1">
    <property type="entry name" value="GLUTAMYL-Q TRNA(ASP) SYNTHETASE"/>
    <property type="match status" value="1"/>
</dbReference>
<protein>
    <submittedName>
        <fullName evidence="9">Glutamyl-tRNA synthetase</fullName>
    </submittedName>
</protein>
<dbReference type="InterPro" id="IPR014729">
    <property type="entry name" value="Rossmann-like_a/b/a_fold"/>
</dbReference>
<evidence type="ECO:0000256" key="5">
    <source>
        <dbReference type="ARBA" id="ARBA00022840"/>
    </source>
</evidence>
<evidence type="ECO:0000313" key="10">
    <source>
        <dbReference type="Proteomes" id="UP000238157"/>
    </source>
</evidence>
<accession>A0A2T0WVF9</accession>